<dbReference type="Pfam" id="PF03235">
    <property type="entry name" value="GmrSD_N"/>
    <property type="match status" value="1"/>
</dbReference>
<dbReference type="HOGENOM" id="CLU_495865_0_0_7"/>
<name>K0NHZ2_DESTT</name>
<dbReference type="AlphaFoldDB" id="K0NHZ2"/>
<protein>
    <submittedName>
        <fullName evidence="2">Conserved uncharacterized protein, DUF262</fullName>
    </submittedName>
</protein>
<evidence type="ECO:0000313" key="2">
    <source>
        <dbReference type="EMBL" id="CCK78582.1"/>
    </source>
</evidence>
<evidence type="ECO:0000313" key="3">
    <source>
        <dbReference type="Proteomes" id="UP000007347"/>
    </source>
</evidence>
<gene>
    <name evidence="2" type="ordered locus">TOL2_C04120</name>
</gene>
<dbReference type="RefSeq" id="WP_014955939.1">
    <property type="nucleotide sequence ID" value="NC_018645.1"/>
</dbReference>
<feature type="domain" description="GmrSD restriction endonucleases N-terminal" evidence="1">
    <location>
        <begin position="218"/>
        <end position="367"/>
    </location>
</feature>
<dbReference type="KEGG" id="dto:TOL2_C04120"/>
<dbReference type="InterPro" id="IPR004919">
    <property type="entry name" value="GmrSD_N"/>
</dbReference>
<organism evidence="2 3">
    <name type="scientific">Desulfobacula toluolica (strain DSM 7467 / Tol2)</name>
    <dbReference type="NCBI Taxonomy" id="651182"/>
    <lineage>
        <taxon>Bacteria</taxon>
        <taxon>Pseudomonadati</taxon>
        <taxon>Thermodesulfobacteriota</taxon>
        <taxon>Desulfobacteria</taxon>
        <taxon>Desulfobacterales</taxon>
        <taxon>Desulfobacteraceae</taxon>
        <taxon>Desulfobacula</taxon>
    </lineage>
</organism>
<dbReference type="PANTHER" id="PTHR39639:SF1">
    <property type="entry name" value="DUF262 DOMAIN-CONTAINING PROTEIN"/>
    <property type="match status" value="1"/>
</dbReference>
<dbReference type="PANTHER" id="PTHR39639">
    <property type="entry name" value="CHROMOSOME 16, WHOLE GENOME SHOTGUN SEQUENCE"/>
    <property type="match status" value="1"/>
</dbReference>
<evidence type="ECO:0000259" key="1">
    <source>
        <dbReference type="Pfam" id="PF03235"/>
    </source>
</evidence>
<sequence>MSDPDFTIIRLGKDSVAAIHTLDSFHNSPDKPVNFSVTCTQVPLAVETGYYCFICLGSDNSKGAPTEWNKGLRAFGKILEKTGGPKWKDRWEIKIEVKVILTDSISHRDFLARAPKEYYWFSGIPMIGISSYSNQTVQQIKSADDPTQNVRALFSGISAVNTEFKIQIQKHYNELCYLFDYETPEEKYEGQDSPAEYYGWDEYPLDSVFVRKEQRTVNEVVKRINKGRFVLNPDFQRDFVWDLKKQSRLIESCLMRIPLPVLYVAEAKDGKIIVVDGLQRLSTFTNFLNNKFAIKNISPNPNESGGNGFIGKRFKDLSITLQERIEDTQLTLYILDANAPERAKLDIFERVNSGEILTRQQMRNCLFTGQATKWLKKASKSKSFLKVTDGSISSKTMRDREVINRFCAFHLLGTDHYTQSDMDGFLARALEKMNTLNEQELDELFQIFEHSMEMNYVLFGRHAFRKSLSAKYQWSARSVINISLFDVCSVLLSDIEEDLIKTNSDSLKRAIKHLFEDYEFIQAITIGTNSVNKVNIRFKKMRDAISEII</sequence>
<dbReference type="Proteomes" id="UP000007347">
    <property type="component" value="Chromosome"/>
</dbReference>
<dbReference type="STRING" id="651182.TOL2_C04120"/>
<proteinExistence type="predicted"/>
<accession>K0NHZ2</accession>
<dbReference type="PATRIC" id="fig|651182.5.peg.510"/>
<keyword evidence="3" id="KW-1185">Reference proteome</keyword>
<dbReference type="EMBL" id="FO203503">
    <property type="protein sequence ID" value="CCK78582.1"/>
    <property type="molecule type" value="Genomic_DNA"/>
</dbReference>
<reference evidence="2 3" key="1">
    <citation type="journal article" date="2013" name="Environ. Microbiol.">
        <title>Complete genome, catabolic sub-proteomes and key-metabolites of Desulfobacula toluolica Tol2, a marine, aromatic compound-degrading, sulfate-reducing bacterium.</title>
        <authorList>
            <person name="Wohlbrand L."/>
            <person name="Jacob J.H."/>
            <person name="Kube M."/>
            <person name="Mussmann M."/>
            <person name="Jarling R."/>
            <person name="Beck A."/>
            <person name="Amann R."/>
            <person name="Wilkes H."/>
            <person name="Reinhardt R."/>
            <person name="Rabus R."/>
        </authorList>
    </citation>
    <scope>NUCLEOTIDE SEQUENCE [LARGE SCALE GENOMIC DNA]</scope>
    <source>
        <strain evidence="3">DSM 7467 / Tol2</strain>
    </source>
</reference>
<dbReference type="OrthoDB" id="9787127at2"/>